<evidence type="ECO:0000256" key="7">
    <source>
        <dbReference type="RuleBase" id="RU003835"/>
    </source>
</evidence>
<protein>
    <recommendedName>
        <fullName evidence="6">Acetate kinase</fullName>
        <ecNumber evidence="6">2.7.2.1</ecNumber>
    </recommendedName>
    <alternativeName>
        <fullName evidence="6">Acetokinase</fullName>
    </alternativeName>
</protein>
<reference evidence="8" key="2">
    <citation type="submission" date="2022-03" db="EMBL/GenBank/DDBJ databases">
        <title>First case of bacteraemia caused by Dielma fastidiosa in a patient hospitalised with diverticulitis.</title>
        <authorList>
            <person name="Forman-Ankjaer B."/>
            <person name="Hvid-Jensen F."/>
            <person name="Kobel C.M."/>
            <person name="Greve T."/>
        </authorList>
    </citation>
    <scope>NUCLEOTIDE SEQUENCE</scope>
    <source>
        <strain evidence="8">AUH_DF_2021</strain>
    </source>
</reference>
<evidence type="ECO:0000256" key="2">
    <source>
        <dbReference type="ARBA" id="ARBA00022679"/>
    </source>
</evidence>
<comment type="subunit">
    <text evidence="6">Homodimer.</text>
</comment>
<comment type="cofactor">
    <cofactor evidence="6">
        <name>Mg(2+)</name>
        <dbReference type="ChEBI" id="CHEBI:18420"/>
    </cofactor>
    <cofactor evidence="6">
        <name>Mn(2+)</name>
        <dbReference type="ChEBI" id="CHEBI:29035"/>
    </cofactor>
    <text evidence="6">Mg(2+). Can also accept Mn(2+).</text>
</comment>
<keyword evidence="6" id="KW-0963">Cytoplasm</keyword>
<evidence type="ECO:0000313" key="9">
    <source>
        <dbReference type="EMBL" id="PXX77613.1"/>
    </source>
</evidence>
<keyword evidence="10" id="KW-1185">Reference proteome</keyword>
<comment type="subcellular location">
    <subcellularLocation>
        <location evidence="6">Cytoplasm</location>
    </subcellularLocation>
</comment>
<dbReference type="NCBIfam" id="TIGR00016">
    <property type="entry name" value="ackA"/>
    <property type="match status" value="1"/>
</dbReference>
<dbReference type="GeneID" id="94439369"/>
<organism evidence="9 10">
    <name type="scientific">Dielma fastidiosa</name>
    <dbReference type="NCBI Taxonomy" id="1034346"/>
    <lineage>
        <taxon>Bacteria</taxon>
        <taxon>Bacillati</taxon>
        <taxon>Bacillota</taxon>
        <taxon>Erysipelotrichia</taxon>
        <taxon>Erysipelotrichales</taxon>
        <taxon>Erysipelotrichaceae</taxon>
        <taxon>Dielma</taxon>
    </lineage>
</organism>
<keyword evidence="6" id="KW-0479">Metal-binding</keyword>
<dbReference type="Proteomes" id="UP000247612">
    <property type="component" value="Unassembled WGS sequence"/>
</dbReference>
<feature type="binding site" evidence="6">
    <location>
        <begin position="281"/>
        <end position="283"/>
    </location>
    <ligand>
        <name>ATP</name>
        <dbReference type="ChEBI" id="CHEBI:30616"/>
    </ligand>
</feature>
<dbReference type="OrthoDB" id="9802453at2"/>
<dbReference type="HAMAP" id="MF_00020">
    <property type="entry name" value="Acetate_kinase"/>
    <property type="match status" value="1"/>
</dbReference>
<dbReference type="InterPro" id="IPR043129">
    <property type="entry name" value="ATPase_NBD"/>
</dbReference>
<dbReference type="SUPFAM" id="SSF53067">
    <property type="entry name" value="Actin-like ATPase domain"/>
    <property type="match status" value="2"/>
</dbReference>
<feature type="binding site" evidence="6">
    <location>
        <position position="15"/>
    </location>
    <ligand>
        <name>ATP</name>
        <dbReference type="ChEBI" id="CHEBI:30616"/>
    </ligand>
</feature>
<accession>A0A318KWL9</accession>
<dbReference type="Proteomes" id="UP001276902">
    <property type="component" value="Unassembled WGS sequence"/>
</dbReference>
<keyword evidence="4 6" id="KW-0418">Kinase</keyword>
<dbReference type="RefSeq" id="WP_022937748.1">
    <property type="nucleotide sequence ID" value="NZ_BAABZA010000001.1"/>
</dbReference>
<comment type="function">
    <text evidence="6">Catalyzes the formation of acetyl phosphate from acetate and ATP. Can also catalyze the reverse reaction.</text>
</comment>
<dbReference type="GO" id="GO:0005737">
    <property type="term" value="C:cytoplasm"/>
    <property type="evidence" value="ECO:0007669"/>
    <property type="project" value="UniProtKB-SubCell"/>
</dbReference>
<comment type="similarity">
    <text evidence="1 6 7">Belongs to the acetokinase family.</text>
</comment>
<dbReference type="AlphaFoldDB" id="A0A318KWL9"/>
<dbReference type="GO" id="GO:0006083">
    <property type="term" value="P:acetate metabolic process"/>
    <property type="evidence" value="ECO:0007669"/>
    <property type="project" value="TreeGrafter"/>
</dbReference>
<dbReference type="Gene3D" id="3.30.420.40">
    <property type="match status" value="2"/>
</dbReference>
<evidence type="ECO:0000256" key="5">
    <source>
        <dbReference type="ARBA" id="ARBA00022840"/>
    </source>
</evidence>
<sequence length="398" mass="43784">MTKIISVNAGSSSLKFQLFEMPSEEVLTSGIAERIGLEEGIFTIKYNGEKHTQNLPIKDHKVAVDLLLKALVEHKIVENLEEIKGAGHRIVQGGSYFDSSAVVDEDVVNKVEELSDLAPLHNPAHLIGYRAFKEALPQIGHVFVFDTAFHQTMTPESYLFPVPMEWYENYKVRRYGAHGTSHQYVSQRCAELMGKDVKDLKIITCHLGNGASITAVDGGKCINTSMGLTPLGGIMMGTRCGDIDPAIVPFVMKKTGMTPDEMDTALNKKSGMLGISGISSDARDIENAVAEGNERAILTQQLYVNRAINVIGGYYFQLGGCDAIVFTAGLGENDCNLRHQICEKLEKAMDLKMNYELNDKTRGKEVCVSADDSKVQVWVVPTNEELVIARDTYSLLGF</sequence>
<dbReference type="EMBL" id="JALDAW010000011">
    <property type="protein sequence ID" value="MDY5167888.1"/>
    <property type="molecule type" value="Genomic_DNA"/>
</dbReference>
<feature type="binding site" evidence="6">
    <location>
        <begin position="206"/>
        <end position="210"/>
    </location>
    <ligand>
        <name>ATP</name>
        <dbReference type="ChEBI" id="CHEBI:30616"/>
    </ligand>
</feature>
<dbReference type="GO" id="GO:0000287">
    <property type="term" value="F:magnesium ion binding"/>
    <property type="evidence" value="ECO:0007669"/>
    <property type="project" value="UniProtKB-UniRule"/>
</dbReference>
<comment type="catalytic activity">
    <reaction evidence="6">
        <text>acetate + ATP = acetyl phosphate + ADP</text>
        <dbReference type="Rhea" id="RHEA:11352"/>
        <dbReference type="ChEBI" id="CHEBI:22191"/>
        <dbReference type="ChEBI" id="CHEBI:30089"/>
        <dbReference type="ChEBI" id="CHEBI:30616"/>
        <dbReference type="ChEBI" id="CHEBI:456216"/>
        <dbReference type="EC" id="2.7.2.1"/>
    </reaction>
</comment>
<feature type="site" description="Transition state stabilizer" evidence="6">
    <location>
        <position position="239"/>
    </location>
</feature>
<dbReference type="EC" id="2.7.2.1" evidence="6"/>
<gene>
    <name evidence="6" type="primary">ackA</name>
    <name evidence="9" type="ORF">DES51_110167</name>
    <name evidence="8" type="ORF">MQE39_07145</name>
</gene>
<evidence type="ECO:0000256" key="4">
    <source>
        <dbReference type="ARBA" id="ARBA00022777"/>
    </source>
</evidence>
<dbReference type="UniPathway" id="UPA00340">
    <property type="reaction ID" value="UER00458"/>
</dbReference>
<dbReference type="GO" id="GO:0005524">
    <property type="term" value="F:ATP binding"/>
    <property type="evidence" value="ECO:0007669"/>
    <property type="project" value="UniProtKB-KW"/>
</dbReference>
<dbReference type="CDD" id="cd24010">
    <property type="entry name" value="ASKHA_NBD_AcK_PK"/>
    <property type="match status" value="1"/>
</dbReference>
<dbReference type="EMBL" id="QJKH01000010">
    <property type="protein sequence ID" value="PXX77613.1"/>
    <property type="molecule type" value="Genomic_DNA"/>
</dbReference>
<evidence type="ECO:0000313" key="10">
    <source>
        <dbReference type="Proteomes" id="UP000247612"/>
    </source>
</evidence>
<feature type="site" description="Transition state stabilizer" evidence="6">
    <location>
        <position position="178"/>
    </location>
</feature>
<feature type="active site" description="Proton donor/acceptor" evidence="6">
    <location>
        <position position="146"/>
    </location>
</feature>
<feature type="binding site" evidence="6">
    <location>
        <position position="8"/>
    </location>
    <ligand>
        <name>Mg(2+)</name>
        <dbReference type="ChEBI" id="CHEBI:18420"/>
    </ligand>
</feature>
<feature type="binding site" evidence="6">
    <location>
        <position position="89"/>
    </location>
    <ligand>
        <name>substrate</name>
    </ligand>
</feature>
<feature type="binding site" evidence="6">
    <location>
        <position position="384"/>
    </location>
    <ligand>
        <name>Mg(2+)</name>
        <dbReference type="ChEBI" id="CHEBI:18420"/>
    </ligand>
</feature>
<dbReference type="Pfam" id="PF00871">
    <property type="entry name" value="Acetate_kinase"/>
    <property type="match status" value="1"/>
</dbReference>
<dbReference type="InterPro" id="IPR023865">
    <property type="entry name" value="Aliphatic_acid_kinase_CS"/>
</dbReference>
<reference evidence="9 10" key="1">
    <citation type="submission" date="2018-05" db="EMBL/GenBank/DDBJ databases">
        <title>Genomic Encyclopedia of Type Strains, Phase IV (KMG-IV): sequencing the most valuable type-strain genomes for metagenomic binning, comparative biology and taxonomic classification.</title>
        <authorList>
            <person name="Goeker M."/>
        </authorList>
    </citation>
    <scope>NUCLEOTIDE SEQUENCE [LARGE SCALE GENOMIC DNA]</scope>
    <source>
        <strain evidence="9 10">JC118</strain>
    </source>
</reference>
<proteinExistence type="inferred from homology"/>
<evidence type="ECO:0000256" key="6">
    <source>
        <dbReference type="HAMAP-Rule" id="MF_00020"/>
    </source>
</evidence>
<name>A0A318KWL9_9FIRM</name>
<feature type="binding site" evidence="6">
    <location>
        <begin position="329"/>
        <end position="333"/>
    </location>
    <ligand>
        <name>ATP</name>
        <dbReference type="ChEBI" id="CHEBI:30616"/>
    </ligand>
</feature>
<dbReference type="PROSITE" id="PS01075">
    <property type="entry name" value="ACETATE_KINASE_1"/>
    <property type="match status" value="1"/>
</dbReference>
<comment type="pathway">
    <text evidence="6">Metabolic intermediate biosynthesis; acetyl-CoA biosynthesis; acetyl-CoA from acetate: step 1/2.</text>
</comment>
<comment type="caution">
    <text evidence="9">The sequence shown here is derived from an EMBL/GenBank/DDBJ whole genome shotgun (WGS) entry which is preliminary data.</text>
</comment>
<keyword evidence="3 6" id="KW-0547">Nucleotide-binding</keyword>
<dbReference type="GO" id="GO:0006085">
    <property type="term" value="P:acetyl-CoA biosynthetic process"/>
    <property type="evidence" value="ECO:0007669"/>
    <property type="project" value="UniProtKB-UniRule"/>
</dbReference>
<keyword evidence="2 6" id="KW-0808">Transferase</keyword>
<dbReference type="PRINTS" id="PR00471">
    <property type="entry name" value="ACETATEKNASE"/>
</dbReference>
<dbReference type="PANTHER" id="PTHR21060">
    <property type="entry name" value="ACETATE KINASE"/>
    <property type="match status" value="1"/>
</dbReference>
<evidence type="ECO:0000256" key="1">
    <source>
        <dbReference type="ARBA" id="ARBA00008748"/>
    </source>
</evidence>
<dbReference type="STRING" id="1034346.GCA_000313565_01445"/>
<dbReference type="InterPro" id="IPR004372">
    <property type="entry name" value="Ac/propionate_kinase"/>
</dbReference>
<dbReference type="PROSITE" id="PS01076">
    <property type="entry name" value="ACETATE_KINASE_2"/>
    <property type="match status" value="1"/>
</dbReference>
<evidence type="ECO:0000313" key="8">
    <source>
        <dbReference type="EMBL" id="MDY5167888.1"/>
    </source>
</evidence>
<keyword evidence="5 6" id="KW-0067">ATP-binding</keyword>
<keyword evidence="6" id="KW-0460">Magnesium</keyword>
<dbReference type="InterPro" id="IPR000890">
    <property type="entry name" value="Aliphatic_acid_kin_short-chain"/>
</dbReference>
<dbReference type="PIRSF" id="PIRSF000722">
    <property type="entry name" value="Acetate_prop_kin"/>
    <property type="match status" value="1"/>
</dbReference>
<evidence type="ECO:0000256" key="3">
    <source>
        <dbReference type="ARBA" id="ARBA00022741"/>
    </source>
</evidence>
<dbReference type="GO" id="GO:0008776">
    <property type="term" value="F:acetate kinase activity"/>
    <property type="evidence" value="ECO:0007669"/>
    <property type="project" value="UniProtKB-UniRule"/>
</dbReference>
<dbReference type="PANTHER" id="PTHR21060:SF15">
    <property type="entry name" value="ACETATE KINASE-RELATED"/>
    <property type="match status" value="1"/>
</dbReference>